<proteinExistence type="predicted"/>
<feature type="transmembrane region" description="Helical" evidence="12">
    <location>
        <begin position="22"/>
        <end position="43"/>
    </location>
</feature>
<dbReference type="Gene3D" id="6.10.340.10">
    <property type="match status" value="1"/>
</dbReference>
<dbReference type="GO" id="GO:0000155">
    <property type="term" value="F:phosphorelay sensor kinase activity"/>
    <property type="evidence" value="ECO:0007669"/>
    <property type="project" value="InterPro"/>
</dbReference>
<evidence type="ECO:0000313" key="15">
    <source>
        <dbReference type="Proteomes" id="UP000000564"/>
    </source>
</evidence>
<gene>
    <name evidence="14" type="ordered locus">SpyM3_0745</name>
</gene>
<evidence type="ECO:0000256" key="3">
    <source>
        <dbReference type="ARBA" id="ARBA00022553"/>
    </source>
</evidence>
<keyword evidence="7 14" id="KW-0418">Kinase</keyword>
<evidence type="ECO:0000256" key="6">
    <source>
        <dbReference type="ARBA" id="ARBA00022741"/>
    </source>
</evidence>
<keyword evidence="2" id="KW-1003">Cell membrane</keyword>
<dbReference type="Gene3D" id="3.30.565.10">
    <property type="entry name" value="Histidine kinase-like ATPase, C-terminal domain"/>
    <property type="match status" value="1"/>
</dbReference>
<dbReference type="PROSITE" id="PS50885">
    <property type="entry name" value="HAMP"/>
    <property type="match status" value="1"/>
</dbReference>
<dbReference type="InterPro" id="IPR036890">
    <property type="entry name" value="HATPase_C_sf"/>
</dbReference>
<evidence type="ECO:0000256" key="1">
    <source>
        <dbReference type="ARBA" id="ARBA00004651"/>
    </source>
</evidence>
<dbReference type="InterPro" id="IPR003594">
    <property type="entry name" value="HATPase_dom"/>
</dbReference>
<protein>
    <submittedName>
        <fullName evidence="14">Putative two-component sensor histidine kinase</fullName>
    </submittedName>
</protein>
<evidence type="ECO:0000256" key="12">
    <source>
        <dbReference type="SAM" id="Phobius"/>
    </source>
</evidence>
<evidence type="ECO:0000259" key="13">
    <source>
        <dbReference type="PROSITE" id="PS50885"/>
    </source>
</evidence>
<keyword evidence="3" id="KW-0597">Phosphoprotein</keyword>
<dbReference type="KEGG" id="spg:SpyM3_0745"/>
<evidence type="ECO:0000256" key="2">
    <source>
        <dbReference type="ARBA" id="ARBA00022475"/>
    </source>
</evidence>
<dbReference type="HOGENOM" id="CLU_020473_6_2_9"/>
<evidence type="ECO:0000256" key="7">
    <source>
        <dbReference type="ARBA" id="ARBA00022777"/>
    </source>
</evidence>
<evidence type="ECO:0000313" key="14">
    <source>
        <dbReference type="EMBL" id="AAM79352.1"/>
    </source>
</evidence>
<evidence type="ECO:0000256" key="9">
    <source>
        <dbReference type="ARBA" id="ARBA00022989"/>
    </source>
</evidence>
<dbReference type="InterPro" id="IPR010559">
    <property type="entry name" value="Sig_transdc_His_kin_internal"/>
</dbReference>
<organism evidence="14 15">
    <name type="scientific">Streptococcus pyogenes serotype M3 (strain ATCC BAA-595 / MGAS315)</name>
    <dbReference type="NCBI Taxonomy" id="198466"/>
    <lineage>
        <taxon>Bacteria</taxon>
        <taxon>Bacillati</taxon>
        <taxon>Bacillota</taxon>
        <taxon>Bacilli</taxon>
        <taxon>Lactobacillales</taxon>
        <taxon>Streptococcaceae</taxon>
        <taxon>Streptococcus</taxon>
    </lineage>
</organism>
<dbReference type="PANTHER" id="PTHR34220">
    <property type="entry name" value="SENSOR HISTIDINE KINASE YPDA"/>
    <property type="match status" value="1"/>
</dbReference>
<dbReference type="Pfam" id="PF02518">
    <property type="entry name" value="HATPase_c"/>
    <property type="match status" value="1"/>
</dbReference>
<dbReference type="SUPFAM" id="SSF55874">
    <property type="entry name" value="ATPase domain of HSP90 chaperone/DNA topoisomerase II/histidine kinase"/>
    <property type="match status" value="1"/>
</dbReference>
<evidence type="ECO:0000256" key="11">
    <source>
        <dbReference type="ARBA" id="ARBA00023136"/>
    </source>
</evidence>
<feature type="domain" description="HAMP" evidence="13">
    <location>
        <begin position="296"/>
        <end position="344"/>
    </location>
</feature>
<dbReference type="RefSeq" id="WP_011054458.1">
    <property type="nucleotide sequence ID" value="NC_004070.1"/>
</dbReference>
<dbReference type="Pfam" id="PF06580">
    <property type="entry name" value="His_kinase"/>
    <property type="match status" value="1"/>
</dbReference>
<keyword evidence="9 12" id="KW-1133">Transmembrane helix</keyword>
<reference evidence="14 15" key="1">
    <citation type="journal article" date="2002" name="Proc. Natl. Acad. Sci. U.S.A.">
        <title>Genome sequence of a serotype M3 strain of group A Streptococcus: phage-encoded toxins, the high-virulence phenotype, and clone emergence.</title>
        <authorList>
            <person name="Beres S.B."/>
            <person name="Sylva G.L."/>
            <person name="Barbian K.D."/>
            <person name="Lei B."/>
            <person name="Hoff J.S."/>
            <person name="Mammarella N.D."/>
            <person name="Liu M.Y."/>
            <person name="Smoot J.C."/>
            <person name="Porcella S.F."/>
            <person name="Parkins L.D."/>
            <person name="Campbell D.S."/>
            <person name="Smith T.M."/>
            <person name="McCormick J.K."/>
            <person name="Leung D.Y."/>
            <person name="Schlievert P.M."/>
            <person name="Musser J.M."/>
        </authorList>
    </citation>
    <scope>NUCLEOTIDE SEQUENCE [LARGE SCALE GENOMIC DNA]</scope>
    <source>
        <strain evidence="15">ATCC BAA-595 / MGAS315</strain>
    </source>
</reference>
<keyword evidence="6" id="KW-0547">Nucleotide-binding</keyword>
<dbReference type="GO" id="GO:0005524">
    <property type="term" value="F:ATP binding"/>
    <property type="evidence" value="ECO:0007669"/>
    <property type="project" value="UniProtKB-KW"/>
</dbReference>
<name>A0A0H2UUG5_STRP3</name>
<evidence type="ECO:0000256" key="10">
    <source>
        <dbReference type="ARBA" id="ARBA00023012"/>
    </source>
</evidence>
<dbReference type="AlphaFoldDB" id="A0A0H2UUG5"/>
<sequence length="549" mass="63500">MRGEQVEEHFKKQLQDDISRHFSYQSLMLSLLLIGLFIIFSLAPQQLGLYRDINATATRYHRLISKQEALLDELGKNSLLPFLNKNLSTADLSKHYFHLRHSSQTSPELLLFSPSQGLLFASNPHLGNVFSKSVYIQEVLRAAHPPKTLFKVAMDSEDGHYLMIIKPMIDQNQLKGYAFLVMSGKDFLHPTKTLTSELVIADKLDNTFTFSNREFIASSLDKINSQYLHHYFVFQDNRAFITRKVALQGGLWLYMYRPLIPMVSVMLFSLISSAVIFVILQRKSSGLANRIAAKNSRAINQMVRDMSAISRQEKRRIDLESQDEFQYLSDQINQMVERLQQLHDKTLDLETQKLLFEKRMLEAQFNPHFLYNTLETILITSHYDSALTEKIVIQLTKLLRYSLTDSSKPVLLKDDLSVIESYLVINQVRFEELQYSINLSSDLDSLAVPKLFLLPLIENAIKYGLKERHDVKINIACYYQDDHIIFSVRDNGSGIDAHHQKVIREQLEAGESHHGLINSYRRLKYHFSEVSLVFDQGDKQFNVSYHVKE</sequence>
<dbReference type="PANTHER" id="PTHR34220:SF11">
    <property type="entry name" value="SENSOR PROTEIN KINASE HPTS"/>
    <property type="match status" value="1"/>
</dbReference>
<dbReference type="EMBL" id="AE014074">
    <property type="protein sequence ID" value="AAM79352.1"/>
    <property type="molecule type" value="Genomic_DNA"/>
</dbReference>
<evidence type="ECO:0000256" key="4">
    <source>
        <dbReference type="ARBA" id="ARBA00022679"/>
    </source>
</evidence>
<evidence type="ECO:0000256" key="8">
    <source>
        <dbReference type="ARBA" id="ARBA00022840"/>
    </source>
</evidence>
<evidence type="ECO:0000256" key="5">
    <source>
        <dbReference type="ARBA" id="ARBA00022692"/>
    </source>
</evidence>
<comment type="subcellular location">
    <subcellularLocation>
        <location evidence="1">Cell membrane</location>
        <topology evidence="1">Multi-pass membrane protein</topology>
    </subcellularLocation>
</comment>
<dbReference type="InterPro" id="IPR003660">
    <property type="entry name" value="HAMP_dom"/>
</dbReference>
<dbReference type="InterPro" id="IPR050640">
    <property type="entry name" value="Bact_2-comp_sensor_kinase"/>
</dbReference>
<keyword evidence="4" id="KW-0808">Transferase</keyword>
<dbReference type="CDD" id="cd06225">
    <property type="entry name" value="HAMP"/>
    <property type="match status" value="1"/>
</dbReference>
<dbReference type="Proteomes" id="UP000000564">
    <property type="component" value="Chromosome"/>
</dbReference>
<accession>A0A0H2UUG5</accession>
<keyword evidence="5 12" id="KW-0812">Transmembrane</keyword>
<feature type="transmembrane region" description="Helical" evidence="12">
    <location>
        <begin position="259"/>
        <end position="280"/>
    </location>
</feature>
<keyword evidence="10" id="KW-0902">Two-component regulatory system</keyword>
<dbReference type="GO" id="GO:0005886">
    <property type="term" value="C:plasma membrane"/>
    <property type="evidence" value="ECO:0007669"/>
    <property type="project" value="UniProtKB-SubCell"/>
</dbReference>
<keyword evidence="8" id="KW-0067">ATP-binding</keyword>
<keyword evidence="11 12" id="KW-0472">Membrane</keyword>